<dbReference type="PANTHER" id="PTHR30081:SF8">
    <property type="entry name" value="PROTEIN TRANSLOCASE SUBUNIT SECF"/>
    <property type="match status" value="1"/>
</dbReference>
<evidence type="ECO:0000259" key="11">
    <source>
        <dbReference type="PROSITE" id="PS50156"/>
    </source>
</evidence>
<feature type="transmembrane region" description="Helical" evidence="10">
    <location>
        <begin position="277"/>
        <end position="307"/>
    </location>
</feature>
<evidence type="ECO:0000256" key="9">
    <source>
        <dbReference type="ARBA" id="ARBA00023136"/>
    </source>
</evidence>
<evidence type="ECO:0000256" key="6">
    <source>
        <dbReference type="ARBA" id="ARBA00022927"/>
    </source>
</evidence>
<dbReference type="Pfam" id="PF02355">
    <property type="entry name" value="SecD_SecF_C"/>
    <property type="match status" value="1"/>
</dbReference>
<dbReference type="AlphaFoldDB" id="A0A2M8LEF3"/>
<name>A0A2M8LEF3_9BACT</name>
<dbReference type="GO" id="GO:0065002">
    <property type="term" value="P:intracellular protein transmembrane transport"/>
    <property type="evidence" value="ECO:0007669"/>
    <property type="project" value="UniProtKB-UniRule"/>
</dbReference>
<evidence type="ECO:0000256" key="7">
    <source>
        <dbReference type="ARBA" id="ARBA00022989"/>
    </source>
</evidence>
<sequence length="316" mass="34542">MRRTNINIVGYRRIAYLFSGTLVLLCALAILLPGWGLKYGIDFTGGSLMEITFAGNRPAIADISAAVLETIGTVDITPIGTNGATLRIGAKEGKALSEEDHATLLAALEKTFGGEKGDSISEERFTAIGPTIGAELRQKSIFALSAVLGAIILYIAWAFRKVSRPVPSWQFGTAAIIALFHDTIITVGIFSILGHYLGVEVNVLFITALLTLLGFSVHDTIVVFDRIRENLHRATDSFSRVVNRSLNETMGRSINTSFTTLLVLIFTLVFGGESIHYFVLALTIGIFVGTYSSIFIASPLLISWYSWKEKRRIARY</sequence>
<dbReference type="NCBIfam" id="TIGR00966">
    <property type="entry name" value="transloc_SecF"/>
    <property type="match status" value="1"/>
</dbReference>
<evidence type="ECO:0000256" key="8">
    <source>
        <dbReference type="ARBA" id="ARBA00023010"/>
    </source>
</evidence>
<proteinExistence type="inferred from homology"/>
<keyword evidence="4" id="KW-0997">Cell inner membrane</keyword>
<evidence type="ECO:0000313" key="13">
    <source>
        <dbReference type="Proteomes" id="UP000231152"/>
    </source>
</evidence>
<feature type="transmembrane region" description="Helical" evidence="10">
    <location>
        <begin position="171"/>
        <end position="197"/>
    </location>
</feature>
<keyword evidence="3 10" id="KW-1003">Cell membrane</keyword>
<comment type="similarity">
    <text evidence="10">Belongs to the SecD/SecF family. SecF subfamily.</text>
</comment>
<dbReference type="GO" id="GO:0006605">
    <property type="term" value="P:protein targeting"/>
    <property type="evidence" value="ECO:0007669"/>
    <property type="project" value="UniProtKB-UniRule"/>
</dbReference>
<gene>
    <name evidence="10 12" type="primary">secF</name>
    <name evidence="12" type="ORF">COV04_02650</name>
</gene>
<evidence type="ECO:0000256" key="1">
    <source>
        <dbReference type="ARBA" id="ARBA00004651"/>
    </source>
</evidence>
<evidence type="ECO:0000256" key="5">
    <source>
        <dbReference type="ARBA" id="ARBA00022692"/>
    </source>
</evidence>
<dbReference type="SUPFAM" id="SSF82866">
    <property type="entry name" value="Multidrug efflux transporter AcrB transmembrane domain"/>
    <property type="match status" value="1"/>
</dbReference>
<dbReference type="InterPro" id="IPR048634">
    <property type="entry name" value="SecD_SecF_C"/>
</dbReference>
<comment type="function">
    <text evidence="10">Part of the Sec protein translocase complex. Interacts with the SecYEG preprotein conducting channel. SecDF uses the proton motive force (PMF) to complete protein translocation after the ATP-dependent function of SecA.</text>
</comment>
<comment type="subunit">
    <text evidence="10">Forms a complex with SecD. Part of the essential Sec protein translocation apparatus which comprises SecA, SecYEG and auxiliary proteins SecDF. Other proteins may also be involved.</text>
</comment>
<dbReference type="InterPro" id="IPR005665">
    <property type="entry name" value="SecF_bac"/>
</dbReference>
<keyword evidence="2 10" id="KW-0813">Transport</keyword>
<dbReference type="EMBL" id="PFET01000009">
    <property type="protein sequence ID" value="PJE75820.1"/>
    <property type="molecule type" value="Genomic_DNA"/>
</dbReference>
<feature type="transmembrane region" description="Helical" evidence="10">
    <location>
        <begin position="140"/>
        <end position="159"/>
    </location>
</feature>
<dbReference type="HAMAP" id="MF_01464_B">
    <property type="entry name" value="SecF_B"/>
    <property type="match status" value="1"/>
</dbReference>
<dbReference type="InterPro" id="IPR022645">
    <property type="entry name" value="SecD/SecF_bac"/>
</dbReference>
<dbReference type="PROSITE" id="PS50156">
    <property type="entry name" value="SSD"/>
    <property type="match status" value="1"/>
</dbReference>
<evidence type="ECO:0000313" key="12">
    <source>
        <dbReference type="EMBL" id="PJE75820.1"/>
    </source>
</evidence>
<dbReference type="GO" id="GO:0043952">
    <property type="term" value="P:protein transport by the Sec complex"/>
    <property type="evidence" value="ECO:0007669"/>
    <property type="project" value="UniProtKB-UniRule"/>
</dbReference>
<comment type="caution">
    <text evidence="12">The sequence shown here is derived from an EMBL/GenBank/DDBJ whole genome shotgun (WGS) entry which is preliminary data.</text>
</comment>
<dbReference type="Gene3D" id="1.20.1640.10">
    <property type="entry name" value="Multidrug efflux transporter AcrB transmembrane domain"/>
    <property type="match status" value="1"/>
</dbReference>
<feature type="domain" description="SSD" evidence="11">
    <location>
        <begin position="140"/>
        <end position="303"/>
    </location>
</feature>
<keyword evidence="8 10" id="KW-0811">Translocation</keyword>
<keyword evidence="7 10" id="KW-1133">Transmembrane helix</keyword>
<dbReference type="Proteomes" id="UP000231152">
    <property type="component" value="Unassembled WGS sequence"/>
</dbReference>
<evidence type="ECO:0000256" key="2">
    <source>
        <dbReference type="ARBA" id="ARBA00022448"/>
    </source>
</evidence>
<protein>
    <recommendedName>
        <fullName evidence="10">Protein-export membrane protein SecF</fullName>
    </recommendedName>
</protein>
<reference evidence="12 13" key="1">
    <citation type="submission" date="2017-09" db="EMBL/GenBank/DDBJ databases">
        <title>Depth-based differentiation of microbial function through sediment-hosted aquifers and enrichment of novel symbionts in the deep terrestrial subsurface.</title>
        <authorList>
            <person name="Probst A.J."/>
            <person name="Ladd B."/>
            <person name="Jarett J.K."/>
            <person name="Geller-Mcgrath D.E."/>
            <person name="Sieber C.M."/>
            <person name="Emerson J.B."/>
            <person name="Anantharaman K."/>
            <person name="Thomas B.C."/>
            <person name="Malmstrom R."/>
            <person name="Stieglmeier M."/>
            <person name="Klingl A."/>
            <person name="Woyke T."/>
            <person name="Ryan C.M."/>
            <person name="Banfield J.F."/>
        </authorList>
    </citation>
    <scope>NUCLEOTIDE SEQUENCE [LARGE SCALE GENOMIC DNA]</scope>
    <source>
        <strain evidence="12">CG10_big_fil_rev_8_21_14_0_10_48_11</strain>
    </source>
</reference>
<keyword evidence="6 10" id="KW-0653">Protein transport</keyword>
<feature type="transmembrane region" description="Helical" evidence="10">
    <location>
        <begin position="254"/>
        <end position="271"/>
    </location>
</feature>
<dbReference type="PRINTS" id="PR01755">
    <property type="entry name" value="SECFTRNLCASE"/>
</dbReference>
<keyword evidence="9 10" id="KW-0472">Membrane</keyword>
<dbReference type="PANTHER" id="PTHR30081">
    <property type="entry name" value="PROTEIN-EXPORT MEMBRANE PROTEIN SEC"/>
    <property type="match status" value="1"/>
</dbReference>
<evidence type="ECO:0000256" key="10">
    <source>
        <dbReference type="HAMAP-Rule" id="MF_01464"/>
    </source>
</evidence>
<keyword evidence="5 10" id="KW-0812">Transmembrane</keyword>
<evidence type="ECO:0000256" key="4">
    <source>
        <dbReference type="ARBA" id="ARBA00022519"/>
    </source>
</evidence>
<dbReference type="InterPro" id="IPR022646">
    <property type="entry name" value="SecD/SecF_CS"/>
</dbReference>
<feature type="transmembrane region" description="Helical" evidence="10">
    <location>
        <begin position="203"/>
        <end position="224"/>
    </location>
</feature>
<dbReference type="GO" id="GO:0005886">
    <property type="term" value="C:plasma membrane"/>
    <property type="evidence" value="ECO:0007669"/>
    <property type="project" value="UniProtKB-SubCell"/>
</dbReference>
<dbReference type="InterPro" id="IPR000731">
    <property type="entry name" value="SSD"/>
</dbReference>
<dbReference type="Pfam" id="PF07549">
    <property type="entry name" value="Sec_GG"/>
    <property type="match status" value="1"/>
</dbReference>
<organism evidence="12 13">
    <name type="scientific">Candidatus Uhrbacteria bacterium CG10_big_fil_rev_8_21_14_0_10_48_11</name>
    <dbReference type="NCBI Taxonomy" id="1975037"/>
    <lineage>
        <taxon>Bacteria</taxon>
        <taxon>Candidatus Uhriibacteriota</taxon>
    </lineage>
</organism>
<comment type="subcellular location">
    <subcellularLocation>
        <location evidence="1 10">Cell membrane</location>
        <topology evidence="1 10">Multi-pass membrane protein</topology>
    </subcellularLocation>
</comment>
<dbReference type="InterPro" id="IPR022813">
    <property type="entry name" value="SecD/SecF_arch_bac"/>
</dbReference>
<evidence type="ECO:0000256" key="3">
    <source>
        <dbReference type="ARBA" id="ARBA00022475"/>
    </source>
</evidence>
<dbReference type="GO" id="GO:0015450">
    <property type="term" value="F:protein-transporting ATPase activity"/>
    <property type="evidence" value="ECO:0007669"/>
    <property type="project" value="InterPro"/>
</dbReference>
<accession>A0A2M8LEF3</accession>
<feature type="transmembrane region" description="Helical" evidence="10">
    <location>
        <begin position="14"/>
        <end position="35"/>
    </location>
</feature>